<protein>
    <recommendedName>
        <fullName evidence="9">mRNA export factor MEX67</fullName>
    </recommendedName>
</protein>
<evidence type="ECO:0000259" key="11">
    <source>
        <dbReference type="PROSITE" id="PS50177"/>
    </source>
</evidence>
<keyword evidence="3" id="KW-0813">Transport</keyword>
<dbReference type="FunCoup" id="A0A067MCM6">
    <property type="interactions" value="281"/>
</dbReference>
<evidence type="ECO:0000256" key="4">
    <source>
        <dbReference type="ARBA" id="ARBA00022614"/>
    </source>
</evidence>
<evidence type="ECO:0000313" key="13">
    <source>
        <dbReference type="EMBL" id="KDQ13518.1"/>
    </source>
</evidence>
<feature type="domain" description="NTF2" evidence="11">
    <location>
        <begin position="328"/>
        <end position="510"/>
    </location>
</feature>
<feature type="compositionally biased region" description="Basic and acidic residues" evidence="10">
    <location>
        <begin position="30"/>
        <end position="42"/>
    </location>
</feature>
<dbReference type="HOGENOM" id="CLU_024991_0_0_1"/>
<evidence type="ECO:0000256" key="6">
    <source>
        <dbReference type="ARBA" id="ARBA00022816"/>
    </source>
</evidence>
<dbReference type="InterPro" id="IPR005637">
    <property type="entry name" value="TAP_C_dom"/>
</dbReference>
<feature type="region of interest" description="Disordered" evidence="10">
    <location>
        <begin position="86"/>
        <end position="120"/>
    </location>
</feature>
<dbReference type="Gene3D" id="3.80.10.10">
    <property type="entry name" value="Ribonuclease Inhibitor"/>
    <property type="match status" value="1"/>
</dbReference>
<dbReference type="PROSITE" id="PS50177">
    <property type="entry name" value="NTF2_DOMAIN"/>
    <property type="match status" value="1"/>
</dbReference>
<keyword evidence="4" id="KW-0433">Leucine-rich repeat</keyword>
<dbReference type="Pfam" id="PF22602">
    <property type="entry name" value="NXF_NTF2"/>
    <property type="match status" value="1"/>
</dbReference>
<reference evidence="14" key="1">
    <citation type="journal article" date="2014" name="Proc. Natl. Acad. Sci. U.S.A.">
        <title>Extensive sampling of basidiomycete genomes demonstrates inadequacy of the white-rot/brown-rot paradigm for wood decay fungi.</title>
        <authorList>
            <person name="Riley R."/>
            <person name="Salamov A.A."/>
            <person name="Brown D.W."/>
            <person name="Nagy L.G."/>
            <person name="Floudas D."/>
            <person name="Held B.W."/>
            <person name="Levasseur A."/>
            <person name="Lombard V."/>
            <person name="Morin E."/>
            <person name="Otillar R."/>
            <person name="Lindquist E.A."/>
            <person name="Sun H."/>
            <person name="LaButti K.M."/>
            <person name="Schmutz J."/>
            <person name="Jabbour D."/>
            <person name="Luo H."/>
            <person name="Baker S.E."/>
            <person name="Pisabarro A.G."/>
            <person name="Walton J.D."/>
            <person name="Blanchette R.A."/>
            <person name="Henrissat B."/>
            <person name="Martin F."/>
            <person name="Cullen D."/>
            <person name="Hibbett D.S."/>
            <person name="Grigoriev I.V."/>
        </authorList>
    </citation>
    <scope>NUCLEOTIDE SEQUENCE [LARGE SCALE GENOMIC DNA]</scope>
    <source>
        <strain evidence="14">FD-172 SS1</strain>
    </source>
</reference>
<evidence type="ECO:0000256" key="8">
    <source>
        <dbReference type="ARBA" id="ARBA00055253"/>
    </source>
</evidence>
<organism evidence="13 14">
    <name type="scientific">Botryobasidium botryosum (strain FD-172 SS1)</name>
    <dbReference type="NCBI Taxonomy" id="930990"/>
    <lineage>
        <taxon>Eukaryota</taxon>
        <taxon>Fungi</taxon>
        <taxon>Dikarya</taxon>
        <taxon>Basidiomycota</taxon>
        <taxon>Agaricomycotina</taxon>
        <taxon>Agaricomycetes</taxon>
        <taxon>Cantharellales</taxon>
        <taxon>Botryobasidiaceae</taxon>
        <taxon>Botryobasidium</taxon>
    </lineage>
</organism>
<dbReference type="Pfam" id="PF03943">
    <property type="entry name" value="TAP_C"/>
    <property type="match status" value="1"/>
</dbReference>
<dbReference type="GO" id="GO:0016973">
    <property type="term" value="P:poly(A)+ mRNA export from nucleus"/>
    <property type="evidence" value="ECO:0007669"/>
    <property type="project" value="TreeGrafter"/>
</dbReference>
<dbReference type="InterPro" id="IPR032675">
    <property type="entry name" value="LRR_dom_sf"/>
</dbReference>
<proteinExistence type="inferred from homology"/>
<evidence type="ECO:0000256" key="9">
    <source>
        <dbReference type="ARBA" id="ARBA00069694"/>
    </source>
</evidence>
<dbReference type="SUPFAM" id="SSF52058">
    <property type="entry name" value="L domain-like"/>
    <property type="match status" value="1"/>
</dbReference>
<evidence type="ECO:0000256" key="7">
    <source>
        <dbReference type="ARBA" id="ARBA00023242"/>
    </source>
</evidence>
<evidence type="ECO:0000256" key="1">
    <source>
        <dbReference type="ARBA" id="ARBA00004123"/>
    </source>
</evidence>
<dbReference type="AlphaFoldDB" id="A0A067MCM6"/>
<dbReference type="Gene3D" id="3.10.450.50">
    <property type="match status" value="1"/>
</dbReference>
<evidence type="ECO:0000256" key="10">
    <source>
        <dbReference type="SAM" id="MobiDB-lite"/>
    </source>
</evidence>
<name>A0A067MCM6_BOTB1</name>
<dbReference type="SMART" id="SM00804">
    <property type="entry name" value="TAP_C"/>
    <property type="match status" value="1"/>
</dbReference>
<dbReference type="InParanoid" id="A0A067MCM6"/>
<dbReference type="SUPFAM" id="SSF54427">
    <property type="entry name" value="NTF2-like"/>
    <property type="match status" value="1"/>
</dbReference>
<dbReference type="STRING" id="930990.A0A067MCM6"/>
<dbReference type="PANTHER" id="PTHR10662:SF22">
    <property type="entry name" value="NUCLEAR RNA EXPORT FACTOR 1"/>
    <property type="match status" value="1"/>
</dbReference>
<dbReference type="PROSITE" id="PS51281">
    <property type="entry name" value="TAP_C"/>
    <property type="match status" value="1"/>
</dbReference>
<dbReference type="GO" id="GO:0042272">
    <property type="term" value="C:nuclear RNA export factor complex"/>
    <property type="evidence" value="ECO:0007669"/>
    <property type="project" value="UniProtKB-ARBA"/>
</dbReference>
<keyword evidence="14" id="KW-1185">Reference proteome</keyword>
<dbReference type="InterPro" id="IPR030217">
    <property type="entry name" value="NXF_fam"/>
</dbReference>
<sequence length="636" mass="69100">MFSSPTPAPGGSSRRPIVSSALRSAGLIDGDVRMAGEDDQSRRKDKRHRVYERPRPAEKDPHGPSSSRRPNLLLSRLSRPAVGHSIRGVASGSSTSHAAQSLSAAGRPRRNAVSTDADARTRGKSVEILRQFVNSRWNPETKFLDLSRMKEDALLTANKIVAPGLPGASRDIGAVILKIASQLKPEVQTISFAHNNFSSTQPISTLHHYLPRLENITLEGNHIRAMKDLDYLTPRSKLKVSQIKEVILLGTPLRDNDYSHGRQDKYKTEVARRFPMLSMLDHEPVAKIGFDIAVADSSAAPVPSSSQLSMTFPFEMRPNLIAVGCEDQTIQFLSRFISEWDTSRASLRAVYAPAATFSWSANTSIPPRARVRGYHTSKDMPNQRRLDWTPWLSGSRNLQRVVTNLDKTTASLHTGPDEIMDFFSRLPRTAHELSDNAKIVVDAWPVAGLLPGEGDAGTALFVTVHGQFAEEPSNGVRSFDRSFVLGVAPTGSPAQLAGWQYTVLSDQLSIRGYSNHDAWAPGPLKIVGSGPDVPMSAPPLAQPIPIPAPAPVAPVVPVAPAPAATPQEAAIMKNPELASLVEPQRSAVIHISQQTGMNVSYSFMCLRDNSWDVNAALLNFGQLKAGGTLPAEAFVH</sequence>
<dbReference type="PANTHER" id="PTHR10662">
    <property type="entry name" value="NUCLEAR RNA EXPORT FACTOR"/>
    <property type="match status" value="1"/>
</dbReference>
<dbReference type="EMBL" id="KL198043">
    <property type="protein sequence ID" value="KDQ13518.1"/>
    <property type="molecule type" value="Genomic_DNA"/>
</dbReference>
<dbReference type="Proteomes" id="UP000027195">
    <property type="component" value="Unassembled WGS sequence"/>
</dbReference>
<dbReference type="FunFam" id="1.10.8.10:FF:000018">
    <property type="entry name" value="Nuclear RNA export factor 1"/>
    <property type="match status" value="1"/>
</dbReference>
<dbReference type="InterPro" id="IPR032710">
    <property type="entry name" value="NTF2-like_dom_sf"/>
</dbReference>
<evidence type="ECO:0000259" key="12">
    <source>
        <dbReference type="PROSITE" id="PS51281"/>
    </source>
</evidence>
<dbReference type="InterPro" id="IPR002075">
    <property type="entry name" value="NTF2_dom"/>
</dbReference>
<dbReference type="CDD" id="cd14342">
    <property type="entry name" value="UBA_TAP-C"/>
    <property type="match status" value="1"/>
</dbReference>
<keyword evidence="7" id="KW-0539">Nucleus</keyword>
<keyword evidence="6" id="KW-0509">mRNA transport</keyword>
<feature type="region of interest" description="Disordered" evidence="10">
    <location>
        <begin position="1"/>
        <end position="71"/>
    </location>
</feature>
<keyword evidence="5" id="KW-0677">Repeat</keyword>
<gene>
    <name evidence="13" type="ORF">BOTBODRAFT_133413</name>
</gene>
<evidence type="ECO:0000256" key="3">
    <source>
        <dbReference type="ARBA" id="ARBA00022448"/>
    </source>
</evidence>
<feature type="compositionally biased region" description="Polar residues" evidence="10">
    <location>
        <begin position="91"/>
        <end position="103"/>
    </location>
</feature>
<dbReference type="SUPFAM" id="SSF46934">
    <property type="entry name" value="UBA-like"/>
    <property type="match status" value="1"/>
</dbReference>
<feature type="compositionally biased region" description="Basic and acidic residues" evidence="10">
    <location>
        <begin position="51"/>
        <end position="62"/>
    </location>
</feature>
<evidence type="ECO:0000313" key="14">
    <source>
        <dbReference type="Proteomes" id="UP000027195"/>
    </source>
</evidence>
<dbReference type="InterPro" id="IPR009060">
    <property type="entry name" value="UBA-like_sf"/>
</dbReference>
<comment type="similarity">
    <text evidence="2">Belongs to the NXF family.</text>
</comment>
<comment type="subcellular location">
    <subcellularLocation>
        <location evidence="1">Nucleus</location>
    </subcellularLocation>
</comment>
<evidence type="ECO:0000256" key="5">
    <source>
        <dbReference type="ARBA" id="ARBA00022737"/>
    </source>
</evidence>
<dbReference type="Gene3D" id="1.10.8.10">
    <property type="entry name" value="DNA helicase RuvA subunit, C-terminal domain"/>
    <property type="match status" value="1"/>
</dbReference>
<accession>A0A067MCM6</accession>
<dbReference type="OrthoDB" id="25872at2759"/>
<dbReference type="InterPro" id="IPR018222">
    <property type="entry name" value="Nuclear_transport_factor_2_euk"/>
</dbReference>
<feature type="domain" description="TAP-C" evidence="12">
    <location>
        <begin position="582"/>
        <end position="636"/>
    </location>
</feature>
<evidence type="ECO:0000256" key="2">
    <source>
        <dbReference type="ARBA" id="ARBA00009285"/>
    </source>
</evidence>
<comment type="function">
    <text evidence="8">Involved in the export of mRNA from the nucleus to the cytoplasm.</text>
</comment>
<dbReference type="GO" id="GO:0003723">
    <property type="term" value="F:RNA binding"/>
    <property type="evidence" value="ECO:0007669"/>
    <property type="project" value="TreeGrafter"/>
</dbReference>